<evidence type="ECO:0000313" key="1">
    <source>
        <dbReference type="EMBL" id="HHM44007.1"/>
    </source>
</evidence>
<gene>
    <name evidence="1" type="ORF">ENM31_01740</name>
</gene>
<name>A0A7J3VSB9_CALS0</name>
<protein>
    <submittedName>
        <fullName evidence="1">Uncharacterized protein</fullName>
    </submittedName>
</protein>
<sequence>MTEGSNVIVRIRHGGREVEFEGSREEVWAAVNRYFSETLGPVEVLSRLRGEVDVSEIAAKLSGKVLVSEGKVDVLVQGDAKKRIILCLAAVYVGRRMGMVGTDFLSPKEVAGILRIDERVARARLSELWKSGLVDKNEDGRYRFKPFTSLKLIE</sequence>
<accession>A0A7J3VSB9</accession>
<organism evidence="1">
    <name type="scientific">Caldiarchaeum subterraneum</name>
    <dbReference type="NCBI Taxonomy" id="311458"/>
    <lineage>
        <taxon>Archaea</taxon>
        <taxon>Nitrososphaerota</taxon>
        <taxon>Candidatus Caldarchaeales</taxon>
        <taxon>Candidatus Caldarchaeaceae</taxon>
        <taxon>Candidatus Caldarchaeum</taxon>
    </lineage>
</organism>
<comment type="caution">
    <text evidence="1">The sequence shown here is derived from an EMBL/GenBank/DDBJ whole genome shotgun (WGS) entry which is preliminary data.</text>
</comment>
<reference evidence="1" key="1">
    <citation type="journal article" date="2020" name="mSystems">
        <title>Genome- and Community-Level Interaction Insights into Carbon Utilization and Element Cycling Functions of Hydrothermarchaeota in Hydrothermal Sediment.</title>
        <authorList>
            <person name="Zhou Z."/>
            <person name="Liu Y."/>
            <person name="Xu W."/>
            <person name="Pan J."/>
            <person name="Luo Z.H."/>
            <person name="Li M."/>
        </authorList>
    </citation>
    <scope>NUCLEOTIDE SEQUENCE [LARGE SCALE GENOMIC DNA]</scope>
    <source>
        <strain evidence="1">SpSt-1074</strain>
    </source>
</reference>
<dbReference type="EMBL" id="DRXH01000060">
    <property type="protein sequence ID" value="HHM44007.1"/>
    <property type="molecule type" value="Genomic_DNA"/>
</dbReference>
<proteinExistence type="predicted"/>
<dbReference type="AlphaFoldDB" id="A0A7J3VSB9"/>